<reference evidence="8 9" key="1">
    <citation type="submission" date="2014-09" db="EMBL/GenBank/DDBJ databases">
        <authorList>
            <person name="Grob C."/>
            <person name="Taubert M."/>
            <person name="Howat A.M."/>
            <person name="Burns O.J."/>
            <person name="Dixon J.L."/>
            <person name="Chen Y."/>
            <person name="Murrell J.C."/>
        </authorList>
    </citation>
    <scope>NUCLEOTIDE SEQUENCE [LARGE SCALE GENOMIC DNA]</scope>
    <source>
        <strain evidence="8">L4</strain>
    </source>
</reference>
<dbReference type="Proteomes" id="UP000029999">
    <property type="component" value="Unassembled WGS sequence"/>
</dbReference>
<dbReference type="InterPro" id="IPR050330">
    <property type="entry name" value="Bact_OuterMem_StrucFunc"/>
</dbReference>
<comment type="caution">
    <text evidence="8">The sequence shown here is derived from an EMBL/GenBank/DDBJ whole genome shotgun (WGS) entry which is preliminary data.</text>
</comment>
<dbReference type="PROSITE" id="PS51123">
    <property type="entry name" value="OMPA_2"/>
    <property type="match status" value="1"/>
</dbReference>
<sequence>MKLTGKLVAVAFAAALLAGCAGPAKRDAGTNFMCALGGALVGGAATAATVDGSGTAAGGAAVGAMLALLLCPTDEPEAAPMVEEPVCPVEPPPGALLDQNGCAYDTDGDGVYDGIDLCRNTPEGVTVDRVGCPLDSDNDAVADYLDLCPGTPEGVIVDQDGCPLAGENLLSLTGVNFAFDKAVLTEEAKTILEEAVTLLKETDGIVEVRVEGHTDSIGTEAYNQDLSQRRAQSVVDYLTSRGIDGNNLVPVGLGESSPVASNDSKAGRAANRRVDFVVNQ</sequence>
<evidence type="ECO:0000256" key="1">
    <source>
        <dbReference type="ARBA" id="ARBA00004442"/>
    </source>
</evidence>
<dbReference type="PROSITE" id="PS01068">
    <property type="entry name" value="OMPA_1"/>
    <property type="match status" value="1"/>
</dbReference>
<dbReference type="CDD" id="cd07185">
    <property type="entry name" value="OmpA_C-like"/>
    <property type="match status" value="1"/>
</dbReference>
<dbReference type="InterPro" id="IPR006665">
    <property type="entry name" value="OmpA-like"/>
</dbReference>
<dbReference type="GO" id="GO:0005509">
    <property type="term" value="F:calcium ion binding"/>
    <property type="evidence" value="ECO:0007669"/>
    <property type="project" value="InterPro"/>
</dbReference>
<dbReference type="InterPro" id="IPR028974">
    <property type="entry name" value="TSP_type-3_rpt"/>
</dbReference>
<evidence type="ECO:0000256" key="5">
    <source>
        <dbReference type="PROSITE-ProRule" id="PRU00473"/>
    </source>
</evidence>
<dbReference type="PANTHER" id="PTHR30329:SF21">
    <property type="entry name" value="LIPOPROTEIN YIAD-RELATED"/>
    <property type="match status" value="1"/>
</dbReference>
<protein>
    <submittedName>
        <fullName evidence="8">Outer membrane protein A</fullName>
    </submittedName>
</protein>
<evidence type="ECO:0000256" key="2">
    <source>
        <dbReference type="ARBA" id="ARBA00022729"/>
    </source>
</evidence>
<dbReference type="Pfam" id="PF00691">
    <property type="entry name" value="OmpA"/>
    <property type="match status" value="1"/>
</dbReference>
<dbReference type="PROSITE" id="PS51257">
    <property type="entry name" value="PROKAR_LIPOPROTEIN"/>
    <property type="match status" value="1"/>
</dbReference>
<dbReference type="InterPro" id="IPR006690">
    <property type="entry name" value="OMPA-like_CS"/>
</dbReference>
<dbReference type="GO" id="GO:0009279">
    <property type="term" value="C:cell outer membrane"/>
    <property type="evidence" value="ECO:0007669"/>
    <property type="project" value="UniProtKB-SubCell"/>
</dbReference>
<dbReference type="Pfam" id="PF02412">
    <property type="entry name" value="TSP_3"/>
    <property type="match status" value="1"/>
</dbReference>
<dbReference type="Gene3D" id="4.10.1080.10">
    <property type="entry name" value="TSP type-3 repeat"/>
    <property type="match status" value="1"/>
</dbReference>
<evidence type="ECO:0000256" key="4">
    <source>
        <dbReference type="ARBA" id="ARBA00023237"/>
    </source>
</evidence>
<dbReference type="RefSeq" id="WP_036315696.1">
    <property type="nucleotide sequence ID" value="NZ_JADFAB010000063.1"/>
</dbReference>
<keyword evidence="4" id="KW-0998">Cell outer membrane</keyword>
<dbReference type="InterPro" id="IPR003367">
    <property type="entry name" value="Thrombospondin_3-like_rpt"/>
</dbReference>
<accession>A0A0A0BD25</accession>
<organism evidence="8 9">
    <name type="scientific">Methylophaga thiooxydans</name>
    <dbReference type="NCBI Taxonomy" id="392484"/>
    <lineage>
        <taxon>Bacteria</taxon>
        <taxon>Pseudomonadati</taxon>
        <taxon>Pseudomonadota</taxon>
        <taxon>Gammaproteobacteria</taxon>
        <taxon>Thiotrichales</taxon>
        <taxon>Piscirickettsiaceae</taxon>
        <taxon>Methylophaga</taxon>
    </lineage>
</organism>
<dbReference type="SUPFAM" id="SSF103088">
    <property type="entry name" value="OmpA-like"/>
    <property type="match status" value="1"/>
</dbReference>
<dbReference type="STRING" id="392484.LP43_2409"/>
<feature type="domain" description="OmpA-like" evidence="7">
    <location>
        <begin position="165"/>
        <end position="280"/>
    </location>
</feature>
<gene>
    <name evidence="8" type="ORF">LP43_2409</name>
</gene>
<dbReference type="AlphaFoldDB" id="A0A0A0BD25"/>
<keyword evidence="3 5" id="KW-0472">Membrane</keyword>
<dbReference type="PRINTS" id="PR01021">
    <property type="entry name" value="OMPADOMAIN"/>
</dbReference>
<dbReference type="InterPro" id="IPR006664">
    <property type="entry name" value="OMP_bac"/>
</dbReference>
<keyword evidence="2 6" id="KW-0732">Signal</keyword>
<dbReference type="InterPro" id="IPR036737">
    <property type="entry name" value="OmpA-like_sf"/>
</dbReference>
<dbReference type="Gene3D" id="3.30.1330.60">
    <property type="entry name" value="OmpA-like domain"/>
    <property type="match status" value="1"/>
</dbReference>
<comment type="subcellular location">
    <subcellularLocation>
        <location evidence="1">Cell outer membrane</location>
    </subcellularLocation>
</comment>
<dbReference type="SUPFAM" id="SSF103647">
    <property type="entry name" value="TSP type-3 repeat"/>
    <property type="match status" value="1"/>
</dbReference>
<dbReference type="EMBL" id="JRQD01000007">
    <property type="protein sequence ID" value="KGM05846.1"/>
    <property type="molecule type" value="Genomic_DNA"/>
</dbReference>
<dbReference type="PANTHER" id="PTHR30329">
    <property type="entry name" value="STATOR ELEMENT OF FLAGELLAR MOTOR COMPLEX"/>
    <property type="match status" value="1"/>
</dbReference>
<feature type="chain" id="PRO_5001959469" evidence="6">
    <location>
        <begin position="27"/>
        <end position="280"/>
    </location>
</feature>
<evidence type="ECO:0000313" key="9">
    <source>
        <dbReference type="Proteomes" id="UP000029999"/>
    </source>
</evidence>
<evidence type="ECO:0000256" key="6">
    <source>
        <dbReference type="SAM" id="SignalP"/>
    </source>
</evidence>
<dbReference type="GO" id="GO:0007155">
    <property type="term" value="P:cell adhesion"/>
    <property type="evidence" value="ECO:0007669"/>
    <property type="project" value="InterPro"/>
</dbReference>
<evidence type="ECO:0000259" key="7">
    <source>
        <dbReference type="PROSITE" id="PS51123"/>
    </source>
</evidence>
<feature type="signal peptide" evidence="6">
    <location>
        <begin position="1"/>
        <end position="26"/>
    </location>
</feature>
<name>A0A0A0BD25_9GAMM</name>
<proteinExistence type="predicted"/>
<evidence type="ECO:0000313" key="8">
    <source>
        <dbReference type="EMBL" id="KGM05846.1"/>
    </source>
</evidence>
<evidence type="ECO:0000256" key="3">
    <source>
        <dbReference type="ARBA" id="ARBA00023136"/>
    </source>
</evidence>